<keyword evidence="13 19" id="KW-0472">Membrane</keyword>
<evidence type="ECO:0000256" key="15">
    <source>
        <dbReference type="ARBA" id="ARBA00032605"/>
    </source>
</evidence>
<evidence type="ECO:0000256" key="16">
    <source>
        <dbReference type="ARBA" id="ARBA00032853"/>
    </source>
</evidence>
<evidence type="ECO:0000256" key="6">
    <source>
        <dbReference type="ARBA" id="ARBA00015850"/>
    </source>
</evidence>
<accession>A0A2S9JXQ8</accession>
<comment type="caution">
    <text evidence="20">The sequence shown here is derived from an EMBL/GenBank/DDBJ whole genome shotgun (WGS) entry which is preliminary data.</text>
</comment>
<evidence type="ECO:0000256" key="18">
    <source>
        <dbReference type="ARBA" id="ARBA00049504"/>
    </source>
</evidence>
<feature type="transmembrane region" description="Helical" evidence="19">
    <location>
        <begin position="246"/>
        <end position="264"/>
    </location>
</feature>
<dbReference type="Pfam" id="PF02654">
    <property type="entry name" value="CobS"/>
    <property type="match status" value="1"/>
</dbReference>
<feature type="transmembrane region" description="Helical" evidence="19">
    <location>
        <begin position="76"/>
        <end position="96"/>
    </location>
</feature>
<proteinExistence type="inferred from homology"/>
<sequence length="295" mass="31095">MANYRCTSYKLWQTKRKGHRAALNVAPPAAGFAEREQVMELVKETMRALAFLSRWPVSPQWFEDYQGSLHDTVRGFPLAGVLIALPTAVVILVGHTLDLPEFVTALLLVTVSIIVTGALHEDGLADVADGFYGGKTSARRLEIMKDSAIGSYGTLALILSVLLRVAFYMDILSDLSPLASVAVLVVTEAASRAILVKFWQMLPSARSGGVADSAGTPTEDAANFSLIIGGVILVIGYGAAGGPFAVIVPACLAGLVFYGFAALCRDKIGGQTGDTLGAMQQLATISLLLGLVIAV</sequence>
<evidence type="ECO:0000256" key="4">
    <source>
        <dbReference type="ARBA" id="ARBA00010561"/>
    </source>
</evidence>
<protein>
    <recommendedName>
        <fullName evidence="6 19">Adenosylcobinamide-GDP ribazoletransferase</fullName>
        <ecNumber evidence="5 19">2.7.8.26</ecNumber>
    </recommendedName>
    <alternativeName>
        <fullName evidence="16 19">Cobalamin synthase</fullName>
    </alternativeName>
    <alternativeName>
        <fullName evidence="15 19">Cobalamin-5'-phosphate synthase</fullName>
    </alternativeName>
</protein>
<keyword evidence="11 19" id="KW-0460">Magnesium</keyword>
<dbReference type="GO" id="GO:0008818">
    <property type="term" value="F:cobalamin 5'-phosphate synthase activity"/>
    <property type="evidence" value="ECO:0007669"/>
    <property type="project" value="UniProtKB-UniRule"/>
</dbReference>
<dbReference type="GO" id="GO:0051073">
    <property type="term" value="F:adenosylcobinamide-GDP ribazoletransferase activity"/>
    <property type="evidence" value="ECO:0007669"/>
    <property type="project" value="UniProtKB-UniRule"/>
</dbReference>
<evidence type="ECO:0000256" key="2">
    <source>
        <dbReference type="ARBA" id="ARBA00004651"/>
    </source>
</evidence>
<keyword evidence="8 19" id="KW-0169">Cobalamin biosynthesis</keyword>
<dbReference type="EC" id="2.7.8.26" evidence="5 19"/>
<comment type="similarity">
    <text evidence="4 19">Belongs to the CobS family.</text>
</comment>
<evidence type="ECO:0000256" key="17">
    <source>
        <dbReference type="ARBA" id="ARBA00048623"/>
    </source>
</evidence>
<evidence type="ECO:0000256" key="14">
    <source>
        <dbReference type="ARBA" id="ARBA00025228"/>
    </source>
</evidence>
<gene>
    <name evidence="19" type="primary">cobS</name>
    <name evidence="20" type="ORF">C5750_02985</name>
</gene>
<evidence type="ECO:0000256" key="19">
    <source>
        <dbReference type="HAMAP-Rule" id="MF_00719"/>
    </source>
</evidence>
<keyword evidence="10 19" id="KW-0812">Transmembrane</keyword>
<evidence type="ECO:0000256" key="1">
    <source>
        <dbReference type="ARBA" id="ARBA00001946"/>
    </source>
</evidence>
<dbReference type="UniPathway" id="UPA00148">
    <property type="reaction ID" value="UER00238"/>
</dbReference>
<dbReference type="AlphaFoldDB" id="A0A2S9JXQ8"/>
<keyword evidence="9 19" id="KW-0808">Transferase</keyword>
<dbReference type="EMBL" id="PVBT01000001">
    <property type="protein sequence ID" value="PRD58118.1"/>
    <property type="molecule type" value="Genomic_DNA"/>
</dbReference>
<evidence type="ECO:0000256" key="11">
    <source>
        <dbReference type="ARBA" id="ARBA00022842"/>
    </source>
</evidence>
<evidence type="ECO:0000256" key="9">
    <source>
        <dbReference type="ARBA" id="ARBA00022679"/>
    </source>
</evidence>
<reference evidence="20 21" key="1">
    <citation type="submission" date="2018-02" db="EMBL/GenBank/DDBJ databases">
        <title>The draft genome of Phyllobacterium myrsinacearum DSM5892.</title>
        <authorList>
            <person name="Li L."/>
            <person name="Liu L."/>
            <person name="Zhang X."/>
            <person name="Wang T."/>
        </authorList>
    </citation>
    <scope>NUCLEOTIDE SEQUENCE [LARGE SCALE GENOMIC DNA]</scope>
    <source>
        <strain evidence="20 21">DSM 5892</strain>
    </source>
</reference>
<evidence type="ECO:0000256" key="12">
    <source>
        <dbReference type="ARBA" id="ARBA00022989"/>
    </source>
</evidence>
<comment type="catalytic activity">
    <reaction evidence="17 19">
        <text>alpha-ribazole + adenosylcob(III)inamide-GDP = adenosylcob(III)alamin + GMP + H(+)</text>
        <dbReference type="Rhea" id="RHEA:16049"/>
        <dbReference type="ChEBI" id="CHEBI:10329"/>
        <dbReference type="ChEBI" id="CHEBI:15378"/>
        <dbReference type="ChEBI" id="CHEBI:18408"/>
        <dbReference type="ChEBI" id="CHEBI:58115"/>
        <dbReference type="ChEBI" id="CHEBI:60487"/>
        <dbReference type="EC" id="2.7.8.26"/>
    </reaction>
</comment>
<evidence type="ECO:0000256" key="13">
    <source>
        <dbReference type="ARBA" id="ARBA00023136"/>
    </source>
</evidence>
<name>A0A2S9JXQ8_9HYPH</name>
<dbReference type="InterPro" id="IPR003805">
    <property type="entry name" value="CobS"/>
</dbReference>
<dbReference type="GO" id="GO:0009236">
    <property type="term" value="P:cobalamin biosynthetic process"/>
    <property type="evidence" value="ECO:0007669"/>
    <property type="project" value="UniProtKB-UniRule"/>
</dbReference>
<evidence type="ECO:0000256" key="7">
    <source>
        <dbReference type="ARBA" id="ARBA00022475"/>
    </source>
</evidence>
<evidence type="ECO:0000256" key="5">
    <source>
        <dbReference type="ARBA" id="ARBA00013200"/>
    </source>
</evidence>
<dbReference type="Proteomes" id="UP000238563">
    <property type="component" value="Unassembled WGS sequence"/>
</dbReference>
<evidence type="ECO:0000256" key="3">
    <source>
        <dbReference type="ARBA" id="ARBA00004663"/>
    </source>
</evidence>
<evidence type="ECO:0000256" key="8">
    <source>
        <dbReference type="ARBA" id="ARBA00022573"/>
    </source>
</evidence>
<keyword evidence="21" id="KW-1185">Reference proteome</keyword>
<evidence type="ECO:0000256" key="10">
    <source>
        <dbReference type="ARBA" id="ARBA00022692"/>
    </source>
</evidence>
<dbReference type="OrthoDB" id="9794626at2"/>
<comment type="pathway">
    <text evidence="3 19">Cofactor biosynthesis; adenosylcobalamin biosynthesis; adenosylcobalamin from cob(II)yrinate a,c-diamide: step 7/7.</text>
</comment>
<evidence type="ECO:0000313" key="20">
    <source>
        <dbReference type="EMBL" id="PRD58118.1"/>
    </source>
</evidence>
<comment type="subcellular location">
    <subcellularLocation>
        <location evidence="2 19">Cell membrane</location>
        <topology evidence="2 19">Multi-pass membrane protein</topology>
    </subcellularLocation>
</comment>
<dbReference type="RefSeq" id="WP_105732358.1">
    <property type="nucleotide sequence ID" value="NZ_PVBT01000001.1"/>
</dbReference>
<dbReference type="PANTHER" id="PTHR34148">
    <property type="entry name" value="ADENOSYLCOBINAMIDE-GDP RIBAZOLETRANSFERASE"/>
    <property type="match status" value="1"/>
</dbReference>
<comment type="cofactor">
    <cofactor evidence="1 19">
        <name>Mg(2+)</name>
        <dbReference type="ChEBI" id="CHEBI:18420"/>
    </cofactor>
</comment>
<organism evidence="20 21">
    <name type="scientific">Phyllobacterium myrsinacearum</name>
    <dbReference type="NCBI Taxonomy" id="28101"/>
    <lineage>
        <taxon>Bacteria</taxon>
        <taxon>Pseudomonadati</taxon>
        <taxon>Pseudomonadota</taxon>
        <taxon>Alphaproteobacteria</taxon>
        <taxon>Hyphomicrobiales</taxon>
        <taxon>Phyllobacteriaceae</taxon>
        <taxon>Phyllobacterium</taxon>
    </lineage>
</organism>
<feature type="transmembrane region" description="Helical" evidence="19">
    <location>
        <begin position="102"/>
        <end position="119"/>
    </location>
</feature>
<feature type="transmembrane region" description="Helical" evidence="19">
    <location>
        <begin position="149"/>
        <end position="169"/>
    </location>
</feature>
<dbReference type="GO" id="GO:0005886">
    <property type="term" value="C:plasma membrane"/>
    <property type="evidence" value="ECO:0007669"/>
    <property type="project" value="UniProtKB-SubCell"/>
</dbReference>
<evidence type="ECO:0000313" key="21">
    <source>
        <dbReference type="Proteomes" id="UP000238563"/>
    </source>
</evidence>
<dbReference type="PANTHER" id="PTHR34148:SF1">
    <property type="entry name" value="ADENOSYLCOBINAMIDE-GDP RIBAZOLETRANSFERASE"/>
    <property type="match status" value="1"/>
</dbReference>
<comment type="function">
    <text evidence="14 19">Joins adenosylcobinamide-GDP and alpha-ribazole to generate adenosylcobalamin (Ado-cobalamin). Also synthesizes adenosylcobalamin 5'-phosphate from adenosylcobinamide-GDP and alpha-ribazole 5'-phosphate.</text>
</comment>
<comment type="catalytic activity">
    <reaction evidence="18 19">
        <text>alpha-ribazole 5'-phosphate + adenosylcob(III)inamide-GDP = adenosylcob(III)alamin 5'-phosphate + GMP + H(+)</text>
        <dbReference type="Rhea" id="RHEA:23560"/>
        <dbReference type="ChEBI" id="CHEBI:15378"/>
        <dbReference type="ChEBI" id="CHEBI:57918"/>
        <dbReference type="ChEBI" id="CHEBI:58115"/>
        <dbReference type="ChEBI" id="CHEBI:60487"/>
        <dbReference type="ChEBI" id="CHEBI:60493"/>
        <dbReference type="EC" id="2.7.8.26"/>
    </reaction>
</comment>
<dbReference type="HAMAP" id="MF_00719">
    <property type="entry name" value="CobS"/>
    <property type="match status" value="1"/>
</dbReference>
<keyword evidence="12 19" id="KW-1133">Transmembrane helix</keyword>
<keyword evidence="7 19" id="KW-1003">Cell membrane</keyword>
<feature type="transmembrane region" description="Helical" evidence="19">
    <location>
        <begin position="221"/>
        <end position="240"/>
    </location>
</feature>
<feature type="transmembrane region" description="Helical" evidence="19">
    <location>
        <begin position="175"/>
        <end position="200"/>
    </location>
</feature>